<dbReference type="PANTHER" id="PTHR12686">
    <property type="entry name" value="3'-5' EXORIBONUCLEASE CSL4-RELATED"/>
    <property type="match status" value="1"/>
</dbReference>
<dbReference type="OMA" id="ANVEIMC"/>
<evidence type="ECO:0008006" key="8">
    <source>
        <dbReference type="Google" id="ProtNLM"/>
    </source>
</evidence>
<evidence type="ECO:0000313" key="7">
    <source>
        <dbReference type="Proteomes" id="UP000751190"/>
    </source>
</evidence>
<evidence type="ECO:0000256" key="1">
    <source>
        <dbReference type="ARBA" id="ARBA00004604"/>
    </source>
</evidence>
<comment type="subcellular location">
    <subcellularLocation>
        <location evidence="1">Nucleus</location>
        <location evidence="1">Nucleolus</location>
    </subcellularLocation>
</comment>
<dbReference type="FunFam" id="2.40.50.140:FF:000198">
    <property type="entry name" value="Exosome complex component CSL4"/>
    <property type="match status" value="1"/>
</dbReference>
<feature type="domain" description="Exosome complex component CSL4 C-terminal" evidence="4">
    <location>
        <begin position="103"/>
        <end position="143"/>
    </location>
</feature>
<gene>
    <name evidence="6" type="ORF">KFE25_000784</name>
</gene>
<keyword evidence="7" id="KW-1185">Reference proteome</keyword>
<evidence type="ECO:0000256" key="3">
    <source>
        <dbReference type="ARBA" id="ARBA00022835"/>
    </source>
</evidence>
<proteinExistence type="predicted"/>
<dbReference type="SUPFAM" id="SSF110324">
    <property type="entry name" value="Ribosomal L27 protein-like"/>
    <property type="match status" value="1"/>
</dbReference>
<dbReference type="EMBL" id="JAGTXO010000006">
    <property type="protein sequence ID" value="KAG8467468.1"/>
    <property type="molecule type" value="Genomic_DNA"/>
</dbReference>
<organism evidence="6 7">
    <name type="scientific">Diacronema lutheri</name>
    <name type="common">Unicellular marine alga</name>
    <name type="synonym">Monochrysis lutheri</name>
    <dbReference type="NCBI Taxonomy" id="2081491"/>
    <lineage>
        <taxon>Eukaryota</taxon>
        <taxon>Haptista</taxon>
        <taxon>Haptophyta</taxon>
        <taxon>Pavlovophyceae</taxon>
        <taxon>Pavlovales</taxon>
        <taxon>Pavlovaceae</taxon>
        <taxon>Diacronema</taxon>
    </lineage>
</organism>
<dbReference type="InterPro" id="IPR025721">
    <property type="entry name" value="Exosome_cplx_N_dom"/>
</dbReference>
<comment type="caution">
    <text evidence="6">The sequence shown here is derived from an EMBL/GenBank/DDBJ whole genome shotgun (WGS) entry which is preliminary data.</text>
</comment>
<keyword evidence="2" id="KW-0963">Cytoplasm</keyword>
<dbReference type="SUPFAM" id="SSF50249">
    <property type="entry name" value="Nucleic acid-binding proteins"/>
    <property type="match status" value="1"/>
</dbReference>
<evidence type="ECO:0000259" key="4">
    <source>
        <dbReference type="Pfam" id="PF10447"/>
    </source>
</evidence>
<feature type="domain" description="Exosome complex component N-terminal" evidence="5">
    <location>
        <begin position="5"/>
        <end position="43"/>
    </location>
</feature>
<dbReference type="Gene3D" id="2.40.50.140">
    <property type="entry name" value="Nucleic acid-binding proteins"/>
    <property type="match status" value="1"/>
</dbReference>
<dbReference type="GO" id="GO:0006396">
    <property type="term" value="P:RNA processing"/>
    <property type="evidence" value="ECO:0007669"/>
    <property type="project" value="InterPro"/>
</dbReference>
<evidence type="ECO:0000313" key="6">
    <source>
        <dbReference type="EMBL" id="KAG8467468.1"/>
    </source>
</evidence>
<dbReference type="Proteomes" id="UP000751190">
    <property type="component" value="Unassembled WGS sequence"/>
</dbReference>
<dbReference type="PANTHER" id="PTHR12686:SF8">
    <property type="entry name" value="EXOSOME COMPLEX COMPONENT CSL4"/>
    <property type="match status" value="1"/>
</dbReference>
<dbReference type="GO" id="GO:0005730">
    <property type="term" value="C:nucleolus"/>
    <property type="evidence" value="ECO:0007669"/>
    <property type="project" value="UniProtKB-SubCell"/>
</dbReference>
<dbReference type="GO" id="GO:0003723">
    <property type="term" value="F:RNA binding"/>
    <property type="evidence" value="ECO:0007669"/>
    <property type="project" value="InterPro"/>
</dbReference>
<sequence>MADLVAVPGELLGRREDLVAGAGAYVDEDGGVRAYVVGLVRRTPLPSVDGRTQTATVCVDAGASVRASLMPNVGEIVVCKVVRINPRVANVEIMCTAGGSVVLHEPCAGIIRKEDIRQFDRDAVEMFKSVRPGDVINARVLSLGDSRSYVLSTAENELGVILARSVSGAIMVPLTFEEMQCPKTLSTEFRKVARIRDETSPLSQ</sequence>
<accession>A0A8J6CH82</accession>
<dbReference type="InterPro" id="IPR019495">
    <property type="entry name" value="EXOSC1_C"/>
</dbReference>
<dbReference type="Pfam" id="PF10447">
    <property type="entry name" value="EXOSC1"/>
    <property type="match status" value="1"/>
</dbReference>
<reference evidence="6" key="1">
    <citation type="submission" date="2021-05" db="EMBL/GenBank/DDBJ databases">
        <title>The genome of the haptophyte Pavlova lutheri (Diacronema luteri, Pavlovales) - a model for lipid biosynthesis in eukaryotic algae.</title>
        <authorList>
            <person name="Hulatt C.J."/>
            <person name="Posewitz M.C."/>
        </authorList>
    </citation>
    <scope>NUCLEOTIDE SEQUENCE</scope>
    <source>
        <strain evidence="6">NIVA-4/92</strain>
    </source>
</reference>
<dbReference type="GO" id="GO:0000176">
    <property type="term" value="C:nuclear exosome (RNase complex)"/>
    <property type="evidence" value="ECO:0007669"/>
    <property type="project" value="TreeGrafter"/>
</dbReference>
<name>A0A8J6CH82_DIALT</name>
<dbReference type="InterPro" id="IPR012340">
    <property type="entry name" value="NA-bd_OB-fold"/>
</dbReference>
<keyword evidence="3" id="KW-0271">Exosome</keyword>
<dbReference type="AlphaFoldDB" id="A0A8J6CH82"/>
<dbReference type="InterPro" id="IPR039771">
    <property type="entry name" value="Csl4"/>
</dbReference>
<evidence type="ECO:0000256" key="2">
    <source>
        <dbReference type="ARBA" id="ARBA00022490"/>
    </source>
</evidence>
<dbReference type="Gene3D" id="2.40.50.100">
    <property type="match status" value="1"/>
</dbReference>
<dbReference type="OrthoDB" id="440760at2759"/>
<dbReference type="Pfam" id="PF14382">
    <property type="entry name" value="ECR1_N"/>
    <property type="match status" value="1"/>
</dbReference>
<evidence type="ECO:0000259" key="5">
    <source>
        <dbReference type="Pfam" id="PF14382"/>
    </source>
</evidence>
<dbReference type="GO" id="GO:0005737">
    <property type="term" value="C:cytoplasm"/>
    <property type="evidence" value="ECO:0007669"/>
    <property type="project" value="TreeGrafter"/>
</dbReference>
<protein>
    <recommendedName>
        <fullName evidence="8">Exosome complex component CSL4</fullName>
    </recommendedName>
</protein>